<feature type="region of interest" description="Disordered" evidence="7">
    <location>
        <begin position="682"/>
        <end position="760"/>
    </location>
</feature>
<comment type="cofactor">
    <cofactor evidence="1">
        <name>pyridoxal 5'-phosphate</name>
        <dbReference type="ChEBI" id="CHEBI:597326"/>
    </cofactor>
</comment>
<evidence type="ECO:0000256" key="6">
    <source>
        <dbReference type="ARBA" id="ARBA00047190"/>
    </source>
</evidence>
<dbReference type="OrthoDB" id="2161780at2759"/>
<dbReference type="Pfam" id="PF22937">
    <property type="entry name" value="PDXDC1-like_cen2"/>
    <property type="match status" value="1"/>
</dbReference>
<dbReference type="InterPro" id="IPR015421">
    <property type="entry name" value="PyrdxlP-dep_Trfase_major"/>
</dbReference>
<dbReference type="PANTHER" id="PTHR42735">
    <property type="match status" value="1"/>
</dbReference>
<feature type="region of interest" description="Disordered" evidence="7">
    <location>
        <begin position="1"/>
        <end position="43"/>
    </location>
</feature>
<dbReference type="AlphaFoldDB" id="A0A6A4VH46"/>
<evidence type="ECO:0000256" key="1">
    <source>
        <dbReference type="ARBA" id="ARBA00001933"/>
    </source>
</evidence>
<evidence type="ECO:0000256" key="3">
    <source>
        <dbReference type="ARBA" id="ARBA00022793"/>
    </source>
</evidence>
<feature type="domain" description="PDXDC1/PDXD2 second" evidence="8">
    <location>
        <begin position="423"/>
        <end position="497"/>
    </location>
</feature>
<keyword evidence="3" id="KW-0210">Decarboxylase</keyword>
<dbReference type="InterPro" id="IPR002129">
    <property type="entry name" value="PyrdxlP-dep_de-COase"/>
</dbReference>
<keyword evidence="4" id="KW-0663">Pyridoxal phosphate</keyword>
<feature type="compositionally biased region" description="Low complexity" evidence="7">
    <location>
        <begin position="710"/>
        <end position="742"/>
    </location>
</feature>
<evidence type="ECO:0000259" key="9">
    <source>
        <dbReference type="Pfam" id="PF22937"/>
    </source>
</evidence>
<dbReference type="InterPro" id="IPR050477">
    <property type="entry name" value="GrpII_AminoAcid_Decarb"/>
</dbReference>
<keyword evidence="11" id="KW-1185">Reference proteome</keyword>
<feature type="compositionally biased region" description="Polar residues" evidence="7">
    <location>
        <begin position="690"/>
        <end position="709"/>
    </location>
</feature>
<proteinExistence type="inferred from homology"/>
<keyword evidence="5" id="KW-0456">Lyase</keyword>
<reference evidence="10 11" key="1">
    <citation type="submission" date="2019-07" db="EMBL/GenBank/DDBJ databases">
        <title>Draft genome assembly of a fouling barnacle, Amphibalanus amphitrite (Darwin, 1854): The first reference genome for Thecostraca.</title>
        <authorList>
            <person name="Kim W."/>
        </authorList>
    </citation>
    <scope>NUCLEOTIDE SEQUENCE [LARGE SCALE GENOMIC DNA]</scope>
    <source>
        <strain evidence="10">SNU_AA5</strain>
        <tissue evidence="10">Soma without cirri and trophi</tissue>
    </source>
</reference>
<dbReference type="InterPro" id="IPR055102">
    <property type="entry name" value="PDXDC1-like_3rd"/>
</dbReference>
<comment type="caution">
    <text evidence="10">The sequence shown here is derived from an EMBL/GenBank/DDBJ whole genome shotgun (WGS) entry which is preliminary data.</text>
</comment>
<evidence type="ECO:0000313" key="11">
    <source>
        <dbReference type="Proteomes" id="UP000440578"/>
    </source>
</evidence>
<comment type="similarity">
    <text evidence="2">Belongs to the group II decarboxylase family.</text>
</comment>
<feature type="domain" description="PDXDC1-like third" evidence="9">
    <location>
        <begin position="509"/>
        <end position="609"/>
    </location>
</feature>
<dbReference type="GO" id="GO:0030170">
    <property type="term" value="F:pyridoxal phosphate binding"/>
    <property type="evidence" value="ECO:0007669"/>
    <property type="project" value="InterPro"/>
</dbReference>
<dbReference type="EMBL" id="VIIS01001724">
    <property type="protein sequence ID" value="KAF0293756.1"/>
    <property type="molecule type" value="Genomic_DNA"/>
</dbReference>
<dbReference type="GO" id="GO:0019752">
    <property type="term" value="P:carboxylic acid metabolic process"/>
    <property type="evidence" value="ECO:0007669"/>
    <property type="project" value="InterPro"/>
</dbReference>
<organism evidence="10 11">
    <name type="scientific">Amphibalanus amphitrite</name>
    <name type="common">Striped barnacle</name>
    <name type="synonym">Balanus amphitrite</name>
    <dbReference type="NCBI Taxonomy" id="1232801"/>
    <lineage>
        <taxon>Eukaryota</taxon>
        <taxon>Metazoa</taxon>
        <taxon>Ecdysozoa</taxon>
        <taxon>Arthropoda</taxon>
        <taxon>Crustacea</taxon>
        <taxon>Multicrustacea</taxon>
        <taxon>Cirripedia</taxon>
        <taxon>Thoracica</taxon>
        <taxon>Thoracicalcarea</taxon>
        <taxon>Balanomorpha</taxon>
        <taxon>Balanoidea</taxon>
        <taxon>Balanidae</taxon>
        <taxon>Amphibalaninae</taxon>
        <taxon>Amphibalanus</taxon>
    </lineage>
</organism>
<sequence length="760" mass="81539">MSESAGNLTEEDQHPSKESLPVMAGLLSEGTSALESMTAANGELQAEEMLEQLPAGLPEDGVTGPSLWAALRELTLSDSEEEEEEEGWLSAAQRQAIVAHTCAAYVSTLSAGAQRQLTARLTADLTSWLVQLFRQPDASFYIPTPGCDSLSAMVKMRLHTRYNSYAALGYEALYARPPVVYVSAACRPSSVVELLRSVGLPGAAVRQVALSGSFGPAHAMDVAQLQRMLDEDEAAQKVPLLVLAHAGTPELGHLDNLRRLVELCQERGVWCHVTGPSLATLVLAAPEQPDITLGDSLDLDLGRWLGLPCLPPVCLYRPPSTGVPEPGCPPPASAQQLLPLWAALMGLGRRGLIDRVRAALALAAAVERRVAAVPKLQILSSRPGREVAPVSDIDKLLSQASLNFTMVLESLTPTVVFRYNNDAVQDNVYLDNLNSWLGQILQRDLPEVPIQLSVVEGRGFCLRFSPLAEPCRPLDDDVLDDWADCLAQQTEILNATVHHRARFAELTASGPLRAVPLGNWAGLGAVRYIPAHLQPLMEAGVTDSGKQDINKLNTELLAKLKSTDSAFSLGDGEDGMVCIRFGMVTMDTDVSELCSLLLDLGAQIEESSRFLETMSEMLMKGIEEASQDLKKESEDQLWQQGVLRHVPLVGTFYNWWAPTPKTAVRGRKLDLAEGVLETTEETYKSHVQVRRTSSTTGPQSPAPAGTQQHSRTPSTASGAGSTTPVPRAVTPVPAAAPAEDPAAPAPAPEPPAPTAQPSAV</sequence>
<protein>
    <recommendedName>
        <fullName evidence="6">Pyridoxal-dependent decarboxylase domain-containing protein 1</fullName>
    </recommendedName>
</protein>
<dbReference type="Pfam" id="PF00282">
    <property type="entry name" value="Pyridoxal_deC"/>
    <property type="match status" value="1"/>
</dbReference>
<dbReference type="Gene3D" id="3.40.640.10">
    <property type="entry name" value="Type I PLP-dependent aspartate aminotransferase-like (Major domain)"/>
    <property type="match status" value="1"/>
</dbReference>
<dbReference type="SUPFAM" id="SSF53383">
    <property type="entry name" value="PLP-dependent transferases"/>
    <property type="match status" value="1"/>
</dbReference>
<dbReference type="PANTHER" id="PTHR42735:SF1">
    <property type="entry name" value="PYRIDOXAL-DEPENDENT DECARBOXYLASE DOMAIN-CONTAINING PROTEIN 1-RELATED"/>
    <property type="match status" value="1"/>
</dbReference>
<evidence type="ECO:0000256" key="7">
    <source>
        <dbReference type="SAM" id="MobiDB-lite"/>
    </source>
</evidence>
<accession>A0A6A4VH46</accession>
<evidence type="ECO:0000256" key="5">
    <source>
        <dbReference type="ARBA" id="ARBA00023239"/>
    </source>
</evidence>
<feature type="compositionally biased region" description="Polar residues" evidence="7">
    <location>
        <begin position="29"/>
        <end position="39"/>
    </location>
</feature>
<dbReference type="GO" id="GO:0016831">
    <property type="term" value="F:carboxy-lyase activity"/>
    <property type="evidence" value="ECO:0007669"/>
    <property type="project" value="UniProtKB-KW"/>
</dbReference>
<evidence type="ECO:0000256" key="4">
    <source>
        <dbReference type="ARBA" id="ARBA00022898"/>
    </source>
</evidence>
<name>A0A6A4VH46_AMPAM</name>
<dbReference type="InterPro" id="IPR055103">
    <property type="entry name" value="PDXDC1-like_2nd"/>
</dbReference>
<feature type="compositionally biased region" description="Pro residues" evidence="7">
    <location>
        <begin position="743"/>
        <end position="754"/>
    </location>
</feature>
<evidence type="ECO:0000259" key="8">
    <source>
        <dbReference type="Pfam" id="PF22930"/>
    </source>
</evidence>
<dbReference type="Pfam" id="PF22930">
    <property type="entry name" value="PDXDC1-like_cen"/>
    <property type="match status" value="1"/>
</dbReference>
<dbReference type="InterPro" id="IPR015424">
    <property type="entry name" value="PyrdxlP-dep_Trfase"/>
</dbReference>
<dbReference type="Proteomes" id="UP000440578">
    <property type="component" value="Unassembled WGS sequence"/>
</dbReference>
<evidence type="ECO:0000313" key="10">
    <source>
        <dbReference type="EMBL" id="KAF0293756.1"/>
    </source>
</evidence>
<gene>
    <name evidence="10" type="primary">pdxdc1</name>
    <name evidence="10" type="ORF">FJT64_008511</name>
</gene>
<evidence type="ECO:0000256" key="2">
    <source>
        <dbReference type="ARBA" id="ARBA00009533"/>
    </source>
</evidence>